<sequence>MAKWDLVGEQRRPTERLGWGFGGYLEGVVLVLDNIEFKVGKGTKVSFWTDHWCGNEVLSKLFPSCLLWRPKGMPRRAVAYVEGFEDFSEEDSVIWNGGGHGRFRIRDAYKLLTGPLMSLPSRKRAFGWTRSQPKLLFLRGRLLGRRESQRDVSQLEGLFCGEKEEKDLDFHPVVYFLDGLEGEK</sequence>
<dbReference type="AlphaFoldDB" id="A0A438F8B0"/>
<name>A0A438F8B0_VITVI</name>
<comment type="caution">
    <text evidence="1">The sequence shown here is derived from an EMBL/GenBank/DDBJ whole genome shotgun (WGS) entry which is preliminary data.</text>
</comment>
<accession>A0A438F8B0</accession>
<gene>
    <name evidence="1" type="ORF">CK203_092255</name>
</gene>
<evidence type="ECO:0000313" key="2">
    <source>
        <dbReference type="Proteomes" id="UP000288805"/>
    </source>
</evidence>
<proteinExistence type="predicted"/>
<reference evidence="1 2" key="1">
    <citation type="journal article" date="2018" name="PLoS Genet.">
        <title>Population sequencing reveals clonal diversity and ancestral inbreeding in the grapevine cultivar Chardonnay.</title>
        <authorList>
            <person name="Roach M.J."/>
            <person name="Johnson D.L."/>
            <person name="Bohlmann J."/>
            <person name="van Vuuren H.J."/>
            <person name="Jones S.J."/>
            <person name="Pretorius I.S."/>
            <person name="Schmidt S.A."/>
            <person name="Borneman A.R."/>
        </authorList>
    </citation>
    <scope>NUCLEOTIDE SEQUENCE [LARGE SCALE GENOMIC DNA]</scope>
    <source>
        <strain evidence="2">cv. Chardonnay</strain>
        <tissue evidence="1">Leaf</tissue>
    </source>
</reference>
<dbReference type="Proteomes" id="UP000288805">
    <property type="component" value="Unassembled WGS sequence"/>
</dbReference>
<organism evidence="1 2">
    <name type="scientific">Vitis vinifera</name>
    <name type="common">Grape</name>
    <dbReference type="NCBI Taxonomy" id="29760"/>
    <lineage>
        <taxon>Eukaryota</taxon>
        <taxon>Viridiplantae</taxon>
        <taxon>Streptophyta</taxon>
        <taxon>Embryophyta</taxon>
        <taxon>Tracheophyta</taxon>
        <taxon>Spermatophyta</taxon>
        <taxon>Magnoliopsida</taxon>
        <taxon>eudicotyledons</taxon>
        <taxon>Gunneridae</taxon>
        <taxon>Pentapetalae</taxon>
        <taxon>rosids</taxon>
        <taxon>Vitales</taxon>
        <taxon>Vitaceae</taxon>
        <taxon>Viteae</taxon>
        <taxon>Vitis</taxon>
    </lineage>
</organism>
<dbReference type="EMBL" id="QGNW01001091">
    <property type="protein sequence ID" value="RVW56249.1"/>
    <property type="molecule type" value="Genomic_DNA"/>
</dbReference>
<evidence type="ECO:0000313" key="1">
    <source>
        <dbReference type="EMBL" id="RVW56249.1"/>
    </source>
</evidence>
<evidence type="ECO:0008006" key="3">
    <source>
        <dbReference type="Google" id="ProtNLM"/>
    </source>
</evidence>
<protein>
    <recommendedName>
        <fullName evidence="3">Reverse transcriptase zinc-binding domain-containing protein</fullName>
    </recommendedName>
</protein>